<comment type="similarity">
    <text evidence="2">Belongs to the tetraspanin (TM4SF) family.</text>
</comment>
<name>A0A835QQE2_VANPL</name>
<evidence type="ECO:0000256" key="5">
    <source>
        <dbReference type="ARBA" id="ARBA00023136"/>
    </source>
</evidence>
<dbReference type="EMBL" id="JADCNL010000007">
    <property type="protein sequence ID" value="KAG0472758.1"/>
    <property type="molecule type" value="Genomic_DNA"/>
</dbReference>
<dbReference type="GO" id="GO:0016020">
    <property type="term" value="C:membrane"/>
    <property type="evidence" value="ECO:0007669"/>
    <property type="project" value="UniProtKB-SubCell"/>
</dbReference>
<feature type="transmembrane region" description="Helical" evidence="6">
    <location>
        <begin position="43"/>
        <end position="65"/>
    </location>
</feature>
<keyword evidence="3 6" id="KW-0812">Transmembrane</keyword>
<evidence type="ECO:0000313" key="8">
    <source>
        <dbReference type="Proteomes" id="UP000636800"/>
    </source>
</evidence>
<keyword evidence="5 6" id="KW-0472">Membrane</keyword>
<feature type="transmembrane region" description="Helical" evidence="6">
    <location>
        <begin position="72"/>
        <end position="95"/>
    </location>
</feature>
<dbReference type="Proteomes" id="UP000636800">
    <property type="component" value="Chromosome 7"/>
</dbReference>
<evidence type="ECO:0000256" key="2">
    <source>
        <dbReference type="ARBA" id="ARBA00006840"/>
    </source>
</evidence>
<gene>
    <name evidence="7" type="ORF">HPP92_014615</name>
</gene>
<accession>A0A835QQE2</accession>
<dbReference type="InterPro" id="IPR018499">
    <property type="entry name" value="Tetraspanin/Peripherin"/>
</dbReference>
<organism evidence="7 8">
    <name type="scientific">Vanilla planifolia</name>
    <name type="common">Vanilla</name>
    <dbReference type="NCBI Taxonomy" id="51239"/>
    <lineage>
        <taxon>Eukaryota</taxon>
        <taxon>Viridiplantae</taxon>
        <taxon>Streptophyta</taxon>
        <taxon>Embryophyta</taxon>
        <taxon>Tracheophyta</taxon>
        <taxon>Spermatophyta</taxon>
        <taxon>Magnoliopsida</taxon>
        <taxon>Liliopsida</taxon>
        <taxon>Asparagales</taxon>
        <taxon>Orchidaceae</taxon>
        <taxon>Vanilloideae</taxon>
        <taxon>Vanilleae</taxon>
        <taxon>Vanilla</taxon>
    </lineage>
</organism>
<dbReference type="OrthoDB" id="6764281at2759"/>
<dbReference type="Pfam" id="PF00335">
    <property type="entry name" value="Tetraspanin"/>
    <property type="match status" value="1"/>
</dbReference>
<feature type="transmembrane region" description="Helical" evidence="6">
    <location>
        <begin position="7"/>
        <end position="31"/>
    </location>
</feature>
<protein>
    <submittedName>
        <fullName evidence="7">Uncharacterized protein</fullName>
    </submittedName>
</protein>
<comment type="caution">
    <text evidence="7">The sequence shown here is derived from an EMBL/GenBank/DDBJ whole genome shotgun (WGS) entry which is preliminary data.</text>
</comment>
<feature type="transmembrane region" description="Helical" evidence="6">
    <location>
        <begin position="230"/>
        <end position="250"/>
    </location>
</feature>
<dbReference type="PANTHER" id="PTHR32191">
    <property type="entry name" value="TETRASPANIN-8-RELATED"/>
    <property type="match status" value="1"/>
</dbReference>
<keyword evidence="4 6" id="KW-1133">Transmembrane helix</keyword>
<comment type="subcellular location">
    <subcellularLocation>
        <location evidence="1">Membrane</location>
        <topology evidence="1">Multi-pass membrane protein</topology>
    </subcellularLocation>
</comment>
<evidence type="ECO:0000256" key="3">
    <source>
        <dbReference type="ARBA" id="ARBA00022692"/>
    </source>
</evidence>
<evidence type="ECO:0000313" key="7">
    <source>
        <dbReference type="EMBL" id="KAG0472758.1"/>
    </source>
</evidence>
<evidence type="ECO:0000256" key="4">
    <source>
        <dbReference type="ARBA" id="ARBA00022989"/>
    </source>
</evidence>
<dbReference type="AlphaFoldDB" id="A0A835QQE2"/>
<evidence type="ECO:0000256" key="1">
    <source>
        <dbReference type="ARBA" id="ARBA00004141"/>
    </source>
</evidence>
<dbReference type="InterPro" id="IPR044991">
    <property type="entry name" value="TET_plant"/>
</dbReference>
<proteinExistence type="inferred from homology"/>
<reference evidence="7 8" key="1">
    <citation type="journal article" date="2020" name="Nat. Food">
        <title>A phased Vanilla planifolia genome enables genetic improvement of flavour and production.</title>
        <authorList>
            <person name="Hasing T."/>
            <person name="Tang H."/>
            <person name="Brym M."/>
            <person name="Khazi F."/>
            <person name="Huang T."/>
            <person name="Chambers A.H."/>
        </authorList>
    </citation>
    <scope>NUCLEOTIDE SEQUENCE [LARGE SCALE GENOMIC DNA]</scope>
    <source>
        <tissue evidence="7">Leaf</tissue>
    </source>
</reference>
<evidence type="ECO:0000256" key="6">
    <source>
        <dbReference type="SAM" id="Phobius"/>
    </source>
</evidence>
<keyword evidence="8" id="KW-1185">Reference proteome</keyword>
<dbReference type="GO" id="GO:0009734">
    <property type="term" value="P:auxin-activated signaling pathway"/>
    <property type="evidence" value="ECO:0007669"/>
    <property type="project" value="InterPro"/>
</dbReference>
<sequence>MALNSRLVAGIHFAATLFSVPVISAGIWLAMQADNACVKLLQWPVIAVGVVLLLVGLAGFVGALWRLPYLVLFYLTAMLVMILVLAGLVVFIFVVTAGGSGRPEPNRVYREYRLEDYSGWLRRRVEDRWARIRSCLGSTGICAEMNQTYHLAQEFFYADISPLQSGCCKPPTECGYTFVTPTYWISPISVAANGDCVRWSNEETELCYACDSCKAGLIANLDKEWRRADLILVVALAVLVLVYVIGCYAFRASKTDEIFRRYKQGYHGS</sequence>